<keyword evidence="1" id="KW-0378">Hydrolase</keyword>
<sequence>MEQGQQHPFLLPISVTSDAIDHYGHVNNAVYLKWLEEAGWAHLHQLGITLERYDAWDVAMVVHRHELDYVAPAHEGDQLMMATWLERHNRISAFRRFELKRICDGRTLFKAYSHYVCTYMSNGKARRIPKALTECYDLACPSG</sequence>
<dbReference type="Gene3D" id="3.10.129.10">
    <property type="entry name" value="Hotdog Thioesterase"/>
    <property type="match status" value="1"/>
</dbReference>
<evidence type="ECO:0000256" key="1">
    <source>
        <dbReference type="ARBA" id="ARBA00022801"/>
    </source>
</evidence>
<dbReference type="EMBL" id="MTSD02000003">
    <property type="protein sequence ID" value="OOV87415.1"/>
    <property type="molecule type" value="Genomic_DNA"/>
</dbReference>
<dbReference type="PANTHER" id="PTHR31793:SF37">
    <property type="entry name" value="ACYL-COA THIOESTER HYDROLASE YBGC"/>
    <property type="match status" value="1"/>
</dbReference>
<comment type="caution">
    <text evidence="2">The sequence shown here is derived from an EMBL/GenBank/DDBJ whole genome shotgun (WGS) entry which is preliminary data.</text>
</comment>
<accession>A0A1T1HC63</accession>
<dbReference type="CDD" id="cd00586">
    <property type="entry name" value="4HBT"/>
    <property type="match status" value="1"/>
</dbReference>
<dbReference type="Proteomes" id="UP000190064">
    <property type="component" value="Unassembled WGS sequence"/>
</dbReference>
<dbReference type="GO" id="GO:0047617">
    <property type="term" value="F:fatty acyl-CoA hydrolase activity"/>
    <property type="evidence" value="ECO:0007669"/>
    <property type="project" value="TreeGrafter"/>
</dbReference>
<dbReference type="InterPro" id="IPR050563">
    <property type="entry name" value="4-hydroxybenzoyl-CoA_TE"/>
</dbReference>
<dbReference type="STRING" id="966.BTA35_0209410"/>
<dbReference type="Pfam" id="PF13279">
    <property type="entry name" value="4HBT_2"/>
    <property type="match status" value="1"/>
</dbReference>
<evidence type="ECO:0000313" key="2">
    <source>
        <dbReference type="EMBL" id="OOV87415.1"/>
    </source>
</evidence>
<evidence type="ECO:0000313" key="3">
    <source>
        <dbReference type="Proteomes" id="UP000190064"/>
    </source>
</evidence>
<dbReference type="InterPro" id="IPR029069">
    <property type="entry name" value="HotDog_dom_sf"/>
</dbReference>
<dbReference type="SUPFAM" id="SSF54637">
    <property type="entry name" value="Thioesterase/thiol ester dehydrase-isomerase"/>
    <property type="match status" value="1"/>
</dbReference>
<dbReference type="PANTHER" id="PTHR31793">
    <property type="entry name" value="4-HYDROXYBENZOYL-COA THIOESTERASE FAMILY MEMBER"/>
    <property type="match status" value="1"/>
</dbReference>
<organism evidence="2 3">
    <name type="scientific">Oceanospirillum linum</name>
    <dbReference type="NCBI Taxonomy" id="966"/>
    <lineage>
        <taxon>Bacteria</taxon>
        <taxon>Pseudomonadati</taxon>
        <taxon>Pseudomonadota</taxon>
        <taxon>Gammaproteobacteria</taxon>
        <taxon>Oceanospirillales</taxon>
        <taxon>Oceanospirillaceae</taxon>
        <taxon>Oceanospirillum</taxon>
    </lineage>
</organism>
<gene>
    <name evidence="2" type="ORF">BTA35_0209410</name>
</gene>
<keyword evidence="3" id="KW-1185">Reference proteome</keyword>
<dbReference type="AlphaFoldDB" id="A0A1T1HC63"/>
<name>A0A1T1HC63_OCELI</name>
<protein>
    <submittedName>
        <fullName evidence="2">Uncharacterized protein</fullName>
    </submittedName>
</protein>
<proteinExistence type="predicted"/>
<reference evidence="2" key="1">
    <citation type="submission" date="2017-02" db="EMBL/GenBank/DDBJ databases">
        <title>Draft Genome Sequence of the Salt Water Bacterium Oceanospirillum linum ATCC 11336.</title>
        <authorList>
            <person name="Trachtenberg A.M."/>
            <person name="Carney J.G."/>
            <person name="Linnane J.D."/>
            <person name="Rheaume B.A."/>
            <person name="Pitts N.L."/>
            <person name="Mykles D.L."/>
            <person name="Maclea K.S."/>
        </authorList>
    </citation>
    <scope>NUCLEOTIDE SEQUENCE [LARGE SCALE GENOMIC DNA]</scope>
    <source>
        <strain evidence="2">ATCC 11336</strain>
    </source>
</reference>